<evidence type="ECO:0000313" key="9">
    <source>
        <dbReference type="Proteomes" id="UP001320326"/>
    </source>
</evidence>
<dbReference type="FunFam" id="3.40.50.720:FF:000924">
    <property type="entry name" value="GDP-mannose 4,6 dehydratase"/>
    <property type="match status" value="1"/>
</dbReference>
<dbReference type="AlphaFoldDB" id="A0AAN1XCQ8"/>
<dbReference type="InterPro" id="IPR036291">
    <property type="entry name" value="NAD(P)-bd_dom_sf"/>
</dbReference>
<dbReference type="InterPro" id="IPR006368">
    <property type="entry name" value="GDP_Man_deHydtase"/>
</dbReference>
<evidence type="ECO:0000256" key="2">
    <source>
        <dbReference type="ARBA" id="ARBA00001937"/>
    </source>
</evidence>
<comment type="similarity">
    <text evidence="3">Belongs to the NAD(P)-dependent epimerase/dehydratase family. GDP-mannose 4,6-dehydratase subfamily.</text>
</comment>
<gene>
    <name evidence="8" type="ORF">MIZ01_2637</name>
</gene>
<accession>A0AAN1XCQ8</accession>
<dbReference type="KEGG" id="seme:MIZ01_2637"/>
<dbReference type="GO" id="GO:0042351">
    <property type="term" value="P:'de novo' GDP-L-fucose biosynthetic process"/>
    <property type="evidence" value="ECO:0007669"/>
    <property type="project" value="TreeGrafter"/>
</dbReference>
<dbReference type="EC" id="4.2.1.47" evidence="4"/>
<dbReference type="Gene3D" id="3.40.50.720">
    <property type="entry name" value="NAD(P)-binding Rossmann-like Domain"/>
    <property type="match status" value="1"/>
</dbReference>
<comment type="function">
    <text evidence="6">Catalyzes the conversion of GDP-D-mannose to GDP-4-dehydro-6-deoxy-D-mannose.</text>
</comment>
<evidence type="ECO:0000256" key="3">
    <source>
        <dbReference type="ARBA" id="ARBA00009263"/>
    </source>
</evidence>
<evidence type="ECO:0000313" key="8">
    <source>
        <dbReference type="EMBL" id="BCK88831.1"/>
    </source>
</evidence>
<keyword evidence="5" id="KW-0456">Lyase</keyword>
<dbReference type="CDD" id="cd05260">
    <property type="entry name" value="GDP_MD_SDR_e"/>
    <property type="match status" value="1"/>
</dbReference>
<dbReference type="EMBL" id="AP023423">
    <property type="protein sequence ID" value="BCK88831.1"/>
    <property type="molecule type" value="Genomic_DNA"/>
</dbReference>
<protein>
    <recommendedName>
        <fullName evidence="4">GDP-mannose 4,6-dehydratase</fullName>
        <ecNumber evidence="4">4.2.1.47</ecNumber>
    </recommendedName>
</protein>
<dbReference type="Proteomes" id="UP001320326">
    <property type="component" value="Chromosome"/>
</dbReference>
<dbReference type="Gene3D" id="3.90.25.10">
    <property type="entry name" value="UDP-galactose 4-epimerase, domain 1"/>
    <property type="match status" value="1"/>
</dbReference>
<dbReference type="PANTHER" id="PTHR43715:SF1">
    <property type="entry name" value="GDP-MANNOSE 4,6 DEHYDRATASE"/>
    <property type="match status" value="1"/>
</dbReference>
<sequence length="321" mass="35900">MQKVALITGITGQDGTYLSELLLGKGYRVVGAVRDVPAAAAKLPRQWRESVELIEWDMLSQQKMIEVLSFVRPTELYNLAGYSTGAGMFDDPVGIGEVNGLAVTRILEAIRAVDAKIRFCQASSREIFGEAHESPQTENTQVNPRSPYGSAKLYADTMIRIYRQRYGLFACSAILFNHESPRRGLAYVTRKITHEAARIKLGQAKELQLGNLDALRDWGFAGDTVRAMWLMLQYAYADEFVVATGETHSVREFCEMAFGHLALDYREYVREDKAVFRPAEPAVLVGNAEKASTVLGWHPEIGFHDLVSMMVDADMQILDRI</sequence>
<dbReference type="PANTHER" id="PTHR43715">
    <property type="entry name" value="GDP-MANNOSE 4,6-DEHYDRATASE"/>
    <property type="match status" value="1"/>
</dbReference>
<comment type="cofactor">
    <cofactor evidence="2">
        <name>NADP(+)</name>
        <dbReference type="ChEBI" id="CHEBI:58349"/>
    </cofactor>
</comment>
<dbReference type="Pfam" id="PF16363">
    <property type="entry name" value="GDP_Man_Dehyd"/>
    <property type="match status" value="1"/>
</dbReference>
<name>A0AAN1XCQ8_9PROT</name>
<dbReference type="SUPFAM" id="SSF51735">
    <property type="entry name" value="NAD(P)-binding Rossmann-fold domains"/>
    <property type="match status" value="1"/>
</dbReference>
<evidence type="ECO:0000256" key="1">
    <source>
        <dbReference type="ARBA" id="ARBA00000188"/>
    </source>
</evidence>
<organism evidence="8 9">
    <name type="scientific">Sideroxyarcus emersonii</name>
    <dbReference type="NCBI Taxonomy" id="2764705"/>
    <lineage>
        <taxon>Bacteria</taxon>
        <taxon>Pseudomonadati</taxon>
        <taxon>Pseudomonadota</taxon>
        <taxon>Betaproteobacteria</taxon>
        <taxon>Nitrosomonadales</taxon>
        <taxon>Gallionellaceae</taxon>
        <taxon>Sideroxyarcus</taxon>
    </lineage>
</organism>
<reference evidence="8 9" key="1">
    <citation type="journal article" date="2022" name="Int. J. Syst. Evol. Microbiol.">
        <title>&lt;i&gt;Sideroxyarcus emersonii&lt;/i&gt; gen. nov. sp. nov., a neutrophilic, microaerobic iron- and thiosulfate-oxidizing bacterium isolated from iron-rich wetland sediment.</title>
        <authorList>
            <person name="Kato S."/>
            <person name="Itoh T."/>
            <person name="Iino T."/>
            <person name="Ohkuma M."/>
        </authorList>
    </citation>
    <scope>NUCLEOTIDE SEQUENCE [LARGE SCALE GENOMIC DNA]</scope>
    <source>
        <strain evidence="8 9">MIZ01</strain>
    </source>
</reference>
<evidence type="ECO:0000259" key="7">
    <source>
        <dbReference type="Pfam" id="PF16363"/>
    </source>
</evidence>
<keyword evidence="9" id="KW-1185">Reference proteome</keyword>
<dbReference type="GO" id="GO:0008446">
    <property type="term" value="F:GDP-mannose 4,6-dehydratase activity"/>
    <property type="evidence" value="ECO:0007669"/>
    <property type="project" value="UniProtKB-EC"/>
</dbReference>
<evidence type="ECO:0000256" key="6">
    <source>
        <dbReference type="ARBA" id="ARBA00059383"/>
    </source>
</evidence>
<proteinExistence type="inferred from homology"/>
<evidence type="ECO:0000256" key="4">
    <source>
        <dbReference type="ARBA" id="ARBA00011989"/>
    </source>
</evidence>
<dbReference type="RefSeq" id="WP_237247338.1">
    <property type="nucleotide sequence ID" value="NZ_AP023423.1"/>
</dbReference>
<comment type="catalytic activity">
    <reaction evidence="1">
        <text>GDP-alpha-D-mannose = GDP-4-dehydro-alpha-D-rhamnose + H2O</text>
        <dbReference type="Rhea" id="RHEA:23820"/>
        <dbReference type="ChEBI" id="CHEBI:15377"/>
        <dbReference type="ChEBI" id="CHEBI:57527"/>
        <dbReference type="ChEBI" id="CHEBI:57964"/>
        <dbReference type="EC" id="4.2.1.47"/>
    </reaction>
</comment>
<dbReference type="InterPro" id="IPR016040">
    <property type="entry name" value="NAD(P)-bd_dom"/>
</dbReference>
<evidence type="ECO:0000256" key="5">
    <source>
        <dbReference type="ARBA" id="ARBA00023239"/>
    </source>
</evidence>
<feature type="domain" description="NAD(P)-binding" evidence="7">
    <location>
        <begin position="6"/>
        <end position="310"/>
    </location>
</feature>